<dbReference type="AlphaFoldDB" id="A0A2G4YTP0"/>
<keyword evidence="2" id="KW-0732">Signal</keyword>
<feature type="chain" id="PRO_5013680247" evidence="2">
    <location>
        <begin position="25"/>
        <end position="302"/>
    </location>
</feature>
<reference evidence="3 4" key="1">
    <citation type="submission" date="2017-10" db="EMBL/GenBank/DDBJ databases">
        <title>Frigbacter circumglobatus gen. nov. sp. nov., isolated from sediment cultured in situ.</title>
        <authorList>
            <person name="Zhao Z."/>
        </authorList>
    </citation>
    <scope>NUCLEOTIDE SEQUENCE [LARGE SCALE GENOMIC DNA]</scope>
    <source>
        <strain evidence="3 4">ZYL</strain>
    </source>
</reference>
<dbReference type="InParanoid" id="A0A2G4YTP0"/>
<keyword evidence="4" id="KW-1185">Reference proteome</keyword>
<organism evidence="3 4">
    <name type="scientific">Paremcibacter congregatus</name>
    <dbReference type="NCBI Taxonomy" id="2043170"/>
    <lineage>
        <taxon>Bacteria</taxon>
        <taxon>Pseudomonadati</taxon>
        <taxon>Pseudomonadota</taxon>
        <taxon>Alphaproteobacteria</taxon>
        <taxon>Emcibacterales</taxon>
        <taxon>Emcibacteraceae</taxon>
        <taxon>Paremcibacter</taxon>
    </lineage>
</organism>
<sequence length="302" mass="34043">MRVGYFIFCSGLYAMLLWSQAAHAERFSGKVKLDRLDILVSDSAPYRGHFDLSSELPSQQDFILTNVRITFNFKDDKEWTIRSGEHIRQDTGRVERHKGQYPLSGMVTGQTDHYEKAVSTEVHSNPGEVAKLTIGRNIYYGTTSRRRQVTQIPQGQTTLLLGTYADTGDGGRLRQHYKITDRSLEQRLDGYDGYFTIQNKILDVTSAQDLAHRKRLDFELSGEGDYILLEATVWYEGQVSGELIPETPSVFFAKGSGLYGALAGGLVLGSFVWRRRGQGDDKAAGPPRRPRKTTKPQKQFPL</sequence>
<evidence type="ECO:0000256" key="2">
    <source>
        <dbReference type="SAM" id="SignalP"/>
    </source>
</evidence>
<dbReference type="Proteomes" id="UP000229730">
    <property type="component" value="Unassembled WGS sequence"/>
</dbReference>
<evidence type="ECO:0000313" key="4">
    <source>
        <dbReference type="Proteomes" id="UP000229730"/>
    </source>
</evidence>
<evidence type="ECO:0000313" key="3">
    <source>
        <dbReference type="EMBL" id="PHZ85702.1"/>
    </source>
</evidence>
<protein>
    <submittedName>
        <fullName evidence="3">Uncharacterized protein</fullName>
    </submittedName>
</protein>
<feature type="signal peptide" evidence="2">
    <location>
        <begin position="1"/>
        <end position="24"/>
    </location>
</feature>
<comment type="caution">
    <text evidence="3">The sequence shown here is derived from an EMBL/GenBank/DDBJ whole genome shotgun (WGS) entry which is preliminary data.</text>
</comment>
<dbReference type="EMBL" id="PDEM01000009">
    <property type="protein sequence ID" value="PHZ85702.1"/>
    <property type="molecule type" value="Genomic_DNA"/>
</dbReference>
<evidence type="ECO:0000256" key="1">
    <source>
        <dbReference type="SAM" id="MobiDB-lite"/>
    </source>
</evidence>
<name>A0A2G4YTP0_9PROT</name>
<accession>A0A2G4YTP0</accession>
<gene>
    <name evidence="3" type="ORF">CRD36_03170</name>
</gene>
<proteinExistence type="predicted"/>
<feature type="region of interest" description="Disordered" evidence="1">
    <location>
        <begin position="278"/>
        <end position="302"/>
    </location>
</feature>